<dbReference type="Proteomes" id="UP000077202">
    <property type="component" value="Unassembled WGS sequence"/>
</dbReference>
<dbReference type="AlphaFoldDB" id="A0A176VXH9"/>
<dbReference type="InterPro" id="IPR025252">
    <property type="entry name" value="DUF4200"/>
</dbReference>
<evidence type="ECO:0000256" key="1">
    <source>
        <dbReference type="ARBA" id="ARBA00023054"/>
    </source>
</evidence>
<name>A0A176VXH9_MARPO</name>
<evidence type="ECO:0000313" key="8">
    <source>
        <dbReference type="Proteomes" id="UP001162541"/>
    </source>
</evidence>
<gene>
    <name evidence="6" type="ORF">AXG93_3856s1010</name>
    <name evidence="5" type="ORF">Mp_3g21480</name>
</gene>
<feature type="domain" description="DUF4200" evidence="4">
    <location>
        <begin position="34"/>
        <end position="151"/>
    </location>
</feature>
<dbReference type="PANTHER" id="PTHR21683">
    <property type="entry name" value="COILED-COIL DOMAIN-CONTAINING PROTEIN 42 LIKE-2-LIKE-RELATED"/>
    <property type="match status" value="1"/>
</dbReference>
<evidence type="ECO:0000259" key="4">
    <source>
        <dbReference type="Pfam" id="PF13863"/>
    </source>
</evidence>
<evidence type="ECO:0000313" key="6">
    <source>
        <dbReference type="EMBL" id="OAE24972.1"/>
    </source>
</evidence>
<keyword evidence="1 2" id="KW-0175">Coiled coil</keyword>
<protein>
    <recommendedName>
        <fullName evidence="4">DUF4200 domain-containing protein</fullName>
    </recommendedName>
</protein>
<keyword evidence="7" id="KW-1185">Reference proteome</keyword>
<reference evidence="8" key="3">
    <citation type="journal article" date="2020" name="Curr. Biol.">
        <title>Chromatin organization in early land plants reveals an ancestral association between H3K27me3, transposons, and constitutive heterochromatin.</title>
        <authorList>
            <person name="Montgomery S.A."/>
            <person name="Tanizawa Y."/>
            <person name="Galik B."/>
            <person name="Wang N."/>
            <person name="Ito T."/>
            <person name="Mochizuki T."/>
            <person name="Akimcheva S."/>
            <person name="Bowman J.L."/>
            <person name="Cognat V."/>
            <person name="Marechal-Drouard L."/>
            <person name="Ekker H."/>
            <person name="Hong S.F."/>
            <person name="Kohchi T."/>
            <person name="Lin S.S."/>
            <person name="Liu L.D."/>
            <person name="Nakamura Y."/>
            <person name="Valeeva L.R."/>
            <person name="Shakirov E.V."/>
            <person name="Shippen D.E."/>
            <person name="Wei W.L."/>
            <person name="Yagura M."/>
            <person name="Yamaoka S."/>
            <person name="Yamato K.T."/>
            <person name="Liu C."/>
            <person name="Berger F."/>
        </authorList>
    </citation>
    <scope>NUCLEOTIDE SEQUENCE [LARGE SCALE GENOMIC DNA]</scope>
    <source>
        <strain evidence="8">Tak-1</strain>
    </source>
</reference>
<dbReference type="Proteomes" id="UP001162541">
    <property type="component" value="Chromosome 3"/>
</dbReference>
<evidence type="ECO:0000256" key="3">
    <source>
        <dbReference type="SAM" id="MobiDB-lite"/>
    </source>
</evidence>
<proteinExistence type="predicted"/>
<reference evidence="6 7" key="1">
    <citation type="submission" date="2016-03" db="EMBL/GenBank/DDBJ databases">
        <title>Mechanisms controlling the formation of the plant cell surface in tip-growing cells are functionally conserved among land plants.</title>
        <authorList>
            <person name="Honkanen S."/>
            <person name="Jones V.A."/>
            <person name="Morieri G."/>
            <person name="Champion C."/>
            <person name="Hetherington A.J."/>
            <person name="Kelly S."/>
            <person name="Saint-Marcoux D."/>
            <person name="Proust H."/>
            <person name="Prescott H."/>
            <person name="Dolan L."/>
        </authorList>
    </citation>
    <scope>NUCLEOTIDE SEQUENCE [LARGE SCALE GENOMIC DNA]</scope>
    <source>
        <strain evidence="7">cv. Tak-1 and cv. Tak-2</strain>
        <tissue evidence="6">Whole gametophyte</tissue>
    </source>
</reference>
<evidence type="ECO:0000313" key="7">
    <source>
        <dbReference type="Proteomes" id="UP000077202"/>
    </source>
</evidence>
<feature type="coiled-coil region" evidence="2">
    <location>
        <begin position="34"/>
        <end position="68"/>
    </location>
</feature>
<dbReference type="PANTHER" id="PTHR21683:SF2">
    <property type="entry name" value="COILED-COIL DOMAIN-CONTAINING PROTEIN 42 LIKE-2-LIKE"/>
    <property type="match status" value="1"/>
</dbReference>
<reference evidence="5" key="2">
    <citation type="journal article" date="2019" name="Curr. Biol.">
        <title>Chromatin organization in early land plants reveals an ancestral association between H3K27me3, transposons, and constitutive heterochromatin.</title>
        <authorList>
            <person name="Montgomery S.A."/>
            <person name="Tanizawa Y."/>
            <person name="Galik B."/>
            <person name="Wang N."/>
            <person name="Ito T."/>
            <person name="Mochizuki T."/>
            <person name="Akimcheva S."/>
            <person name="Bowman J."/>
            <person name="Cognat V."/>
            <person name="Drouard L."/>
            <person name="Ekker H."/>
            <person name="Houng S."/>
            <person name="Kohchi T."/>
            <person name="Lin S."/>
            <person name="Liu L.D."/>
            <person name="Nakamura Y."/>
            <person name="Valeeva L.R."/>
            <person name="Shakirov E.V."/>
            <person name="Shippen D.E."/>
            <person name="Wei W."/>
            <person name="Yagura M."/>
            <person name="Yamaoka S."/>
            <person name="Yamato K.T."/>
            <person name="Liu C."/>
            <person name="Berger F."/>
        </authorList>
    </citation>
    <scope>NUCLEOTIDE SEQUENCE [LARGE SCALE GENOMIC DNA]</scope>
    <source>
        <strain evidence="5">Tak-1</strain>
    </source>
</reference>
<dbReference type="GO" id="GO:0005856">
    <property type="term" value="C:cytoskeleton"/>
    <property type="evidence" value="ECO:0007669"/>
    <property type="project" value="UniProtKB-ARBA"/>
</dbReference>
<organism evidence="6 7">
    <name type="scientific">Marchantia polymorpha subsp. ruderalis</name>
    <dbReference type="NCBI Taxonomy" id="1480154"/>
    <lineage>
        <taxon>Eukaryota</taxon>
        <taxon>Viridiplantae</taxon>
        <taxon>Streptophyta</taxon>
        <taxon>Embryophyta</taxon>
        <taxon>Marchantiophyta</taxon>
        <taxon>Marchantiopsida</taxon>
        <taxon>Marchantiidae</taxon>
        <taxon>Marchantiales</taxon>
        <taxon>Marchantiaceae</taxon>
        <taxon>Marchantia</taxon>
    </lineage>
</organism>
<dbReference type="Pfam" id="PF13863">
    <property type="entry name" value="DUF4200"/>
    <property type="match status" value="1"/>
</dbReference>
<evidence type="ECO:0000256" key="2">
    <source>
        <dbReference type="SAM" id="Coils"/>
    </source>
</evidence>
<dbReference type="InterPro" id="IPR051147">
    <property type="entry name" value="CFAP_domain-containing"/>
</dbReference>
<dbReference type="EMBL" id="AP019868">
    <property type="protein sequence ID" value="BBN06474.1"/>
    <property type="molecule type" value="Genomic_DNA"/>
</dbReference>
<feature type="coiled-coil region" evidence="2">
    <location>
        <begin position="108"/>
        <end position="135"/>
    </location>
</feature>
<accession>A0A176VXH9</accession>
<evidence type="ECO:0000313" key="5">
    <source>
        <dbReference type="EMBL" id="BBN06474.1"/>
    </source>
</evidence>
<dbReference type="EMBL" id="LVLJ01002438">
    <property type="protein sequence ID" value="OAE24972.1"/>
    <property type="molecule type" value="Genomic_DNA"/>
</dbReference>
<feature type="region of interest" description="Disordered" evidence="3">
    <location>
        <begin position="1"/>
        <end position="30"/>
    </location>
</feature>
<sequence>MSTPQLIVTSGEEKKDTDPMNPGQLDKALPATRLLEKRRMVAQVQEALENQKIEFAQKEEILKKREETLRTKDLQLQESLIGFSKFLQENGVKKKRAEKKASDEIRLRLEKEAEISQLESQLVQLKHEKNATHADLERMMFYHKYLETVIETSEGFNEINDLLMRHATLQATNEDLKRHVESCSDSAEVVRTELQAYVKSSSNEILNLDNSISVSKQTLEKKKGETAATQLHMDSILHAAATKTLARSQVCMAAEYLFQRICKLSNISHFPYNNPLKQLDCVGDYISDLNHIIKAYKIKCIKKEHEAQRQREKEAQQQM</sequence>